<dbReference type="Pfam" id="PF01943">
    <property type="entry name" value="Polysacc_synt"/>
    <property type="match status" value="1"/>
</dbReference>
<evidence type="ECO:0000256" key="6">
    <source>
        <dbReference type="SAM" id="Phobius"/>
    </source>
</evidence>
<dbReference type="PANTHER" id="PTHR30250">
    <property type="entry name" value="PST FAMILY PREDICTED COLANIC ACID TRANSPORTER"/>
    <property type="match status" value="1"/>
</dbReference>
<comment type="subcellular location">
    <subcellularLocation>
        <location evidence="1">Cell membrane</location>
        <topology evidence="1">Multi-pass membrane protein</topology>
    </subcellularLocation>
</comment>
<feature type="transmembrane region" description="Helical" evidence="6">
    <location>
        <begin position="12"/>
        <end position="35"/>
    </location>
</feature>
<evidence type="ECO:0000256" key="3">
    <source>
        <dbReference type="ARBA" id="ARBA00022692"/>
    </source>
</evidence>
<evidence type="ECO:0000256" key="1">
    <source>
        <dbReference type="ARBA" id="ARBA00004651"/>
    </source>
</evidence>
<feature type="transmembrane region" description="Helical" evidence="6">
    <location>
        <begin position="306"/>
        <end position="330"/>
    </location>
</feature>
<keyword evidence="3 6" id="KW-0812">Transmembrane</keyword>
<feature type="transmembrane region" description="Helical" evidence="6">
    <location>
        <begin position="225"/>
        <end position="242"/>
    </location>
</feature>
<organism evidence="7 8">
    <name type="scientific">Natrinema hispanicum</name>
    <dbReference type="NCBI Taxonomy" id="392421"/>
    <lineage>
        <taxon>Archaea</taxon>
        <taxon>Methanobacteriati</taxon>
        <taxon>Methanobacteriota</taxon>
        <taxon>Stenosarchaea group</taxon>
        <taxon>Halobacteria</taxon>
        <taxon>Halobacteriales</taxon>
        <taxon>Natrialbaceae</taxon>
        <taxon>Natrinema</taxon>
    </lineage>
</organism>
<evidence type="ECO:0000313" key="7">
    <source>
        <dbReference type="EMBL" id="RZV10935.1"/>
    </source>
</evidence>
<dbReference type="Proteomes" id="UP000291097">
    <property type="component" value="Unassembled WGS sequence"/>
</dbReference>
<dbReference type="CDD" id="cd13128">
    <property type="entry name" value="MATE_Wzx_like"/>
    <property type="match status" value="1"/>
</dbReference>
<feature type="transmembrane region" description="Helical" evidence="6">
    <location>
        <begin position="185"/>
        <end position="204"/>
    </location>
</feature>
<dbReference type="PANTHER" id="PTHR30250:SF27">
    <property type="entry name" value="POLYSACCHARIDE BIOSYNTHESIS PROTEIN"/>
    <property type="match status" value="1"/>
</dbReference>
<comment type="caution">
    <text evidence="7">The sequence shown here is derived from an EMBL/GenBank/DDBJ whole genome shotgun (WGS) entry which is preliminary data.</text>
</comment>
<accession>A0A482YB40</accession>
<feature type="transmembrane region" description="Helical" evidence="6">
    <location>
        <begin position="428"/>
        <end position="450"/>
    </location>
</feature>
<dbReference type="GO" id="GO:0005886">
    <property type="term" value="C:plasma membrane"/>
    <property type="evidence" value="ECO:0007669"/>
    <property type="project" value="UniProtKB-SubCell"/>
</dbReference>
<gene>
    <name evidence="7" type="ORF">BDK88_2149</name>
</gene>
<keyword evidence="2" id="KW-1003">Cell membrane</keyword>
<evidence type="ECO:0000256" key="4">
    <source>
        <dbReference type="ARBA" id="ARBA00022989"/>
    </source>
</evidence>
<feature type="transmembrane region" description="Helical" evidence="6">
    <location>
        <begin position="158"/>
        <end position="179"/>
    </location>
</feature>
<dbReference type="OrthoDB" id="19148at2157"/>
<keyword evidence="5 6" id="KW-0472">Membrane</keyword>
<keyword evidence="4 6" id="KW-1133">Transmembrane helix</keyword>
<evidence type="ECO:0000256" key="5">
    <source>
        <dbReference type="ARBA" id="ARBA00023136"/>
    </source>
</evidence>
<reference evidence="7 8" key="1">
    <citation type="submission" date="2019-02" db="EMBL/GenBank/DDBJ databases">
        <title>Genomic Encyclopedia of Archaeal and Bacterial Type Strains, Phase II (KMG-II): from individual species to whole genera.</title>
        <authorList>
            <person name="Goeker M."/>
        </authorList>
    </citation>
    <scope>NUCLEOTIDE SEQUENCE [LARGE SCALE GENOMIC DNA]</scope>
    <source>
        <strain evidence="7 8">DSM 18328</strain>
    </source>
</reference>
<proteinExistence type="predicted"/>
<dbReference type="InterPro" id="IPR002797">
    <property type="entry name" value="Polysacc_synth"/>
</dbReference>
<feature type="transmembrane region" description="Helical" evidence="6">
    <location>
        <begin position="456"/>
        <end position="474"/>
    </location>
</feature>
<feature type="transmembrane region" description="Helical" evidence="6">
    <location>
        <begin position="394"/>
        <end position="416"/>
    </location>
</feature>
<feature type="transmembrane region" description="Helical" evidence="6">
    <location>
        <begin position="86"/>
        <end position="108"/>
    </location>
</feature>
<name>A0A482YB40_9EURY</name>
<feature type="transmembrane region" description="Helical" evidence="6">
    <location>
        <begin position="47"/>
        <end position="66"/>
    </location>
</feature>
<evidence type="ECO:0000256" key="2">
    <source>
        <dbReference type="ARBA" id="ARBA00022475"/>
    </source>
</evidence>
<feature type="transmembrane region" description="Helical" evidence="6">
    <location>
        <begin position="336"/>
        <end position="357"/>
    </location>
</feature>
<feature type="transmembrane region" description="Helical" evidence="6">
    <location>
        <begin position="369"/>
        <end position="388"/>
    </location>
</feature>
<sequence>MDSEESQESTIARGTGFILMGTILSTALGFLIRMFLIRQLPTADYGLFALALTVGGGFTTIATLGLRQGVARTVSRCESESEIRDVTLTAITSTIAVSLLFSGILIWFAEPLARQVFREDGLTPFLRVTGALVPGMTIQAVTIATFRGKKRVYERIVVHNFVSPLSRLALIVGAIFIGYGAFGAIVAWTVGIGLSTILSLYYLYRRTSTFEFAPFKPRYRTLLKFSLPLMISSAMWTAVQQADNLLIGYYETSAEVGIYDGAFLLARLLLMVLGSFGFLFMPVFSELEAADAFDRMHDVYNSVTEWAVLLVLPIYVAMMLSPEALLTGVFKESYEFGTIPLMLIASGFFVHVLSGSSGDALVALGRTRLVMTGNVGAGILNIILNIMLIPRFGIIGAAAASASAYALFNLFYLFWLHRETGILPFSRSFLKPLFASTIVITAVWSIVNLISELDVVSLLIVLIVTYLSHTIIILRTKQISAGDEQILSKIETKLDIDTHYLIGLLR</sequence>
<dbReference type="InterPro" id="IPR050833">
    <property type="entry name" value="Poly_Biosynth_Transport"/>
</dbReference>
<dbReference type="AlphaFoldDB" id="A0A482YB40"/>
<evidence type="ECO:0000313" key="8">
    <source>
        <dbReference type="Proteomes" id="UP000291097"/>
    </source>
</evidence>
<dbReference type="EMBL" id="SHMP01000004">
    <property type="protein sequence ID" value="RZV10935.1"/>
    <property type="molecule type" value="Genomic_DNA"/>
</dbReference>
<dbReference type="RefSeq" id="WP_130500344.1">
    <property type="nucleotide sequence ID" value="NZ_SHMP01000004.1"/>
</dbReference>
<protein>
    <submittedName>
        <fullName evidence="7">O-antigen/teichoic acid export membrane protein</fullName>
    </submittedName>
</protein>
<feature type="transmembrane region" description="Helical" evidence="6">
    <location>
        <begin position="262"/>
        <end position="285"/>
    </location>
</feature>